<dbReference type="Gene3D" id="3.30.420.10">
    <property type="entry name" value="Ribonuclease H-like superfamily/Ribonuclease H"/>
    <property type="match status" value="1"/>
</dbReference>
<dbReference type="Pfam" id="PF17921">
    <property type="entry name" value="Integrase_H2C2"/>
    <property type="match status" value="1"/>
</dbReference>
<protein>
    <recommendedName>
        <fullName evidence="1">Integrase catalytic domain-containing protein</fullName>
    </recommendedName>
</protein>
<dbReference type="InterPro" id="IPR012337">
    <property type="entry name" value="RNaseH-like_sf"/>
</dbReference>
<dbReference type="PANTHER" id="PTHR37984:SF15">
    <property type="entry name" value="INTEGRASE CATALYTIC DOMAIN-CONTAINING PROTEIN"/>
    <property type="match status" value="1"/>
</dbReference>
<dbReference type="PROSITE" id="PS50994">
    <property type="entry name" value="INTEGRASE"/>
    <property type="match status" value="1"/>
</dbReference>
<dbReference type="AlphaFoldDB" id="A0A6J8AKV0"/>
<dbReference type="GO" id="GO:0015074">
    <property type="term" value="P:DNA integration"/>
    <property type="evidence" value="ECO:0007669"/>
    <property type="project" value="InterPro"/>
</dbReference>
<feature type="domain" description="Integrase catalytic" evidence="1">
    <location>
        <begin position="60"/>
        <end position="219"/>
    </location>
</feature>
<proteinExistence type="predicted"/>
<dbReference type="Gene3D" id="1.10.340.70">
    <property type="match status" value="1"/>
</dbReference>
<dbReference type="Proteomes" id="UP000507470">
    <property type="component" value="Unassembled WGS sequence"/>
</dbReference>
<reference evidence="2 3" key="1">
    <citation type="submission" date="2020-06" db="EMBL/GenBank/DDBJ databases">
        <authorList>
            <person name="Li R."/>
            <person name="Bekaert M."/>
        </authorList>
    </citation>
    <scope>NUCLEOTIDE SEQUENCE [LARGE SCALE GENOMIC DNA]</scope>
    <source>
        <strain evidence="3">wild</strain>
    </source>
</reference>
<dbReference type="Pfam" id="PF00665">
    <property type="entry name" value="rve"/>
    <property type="match status" value="1"/>
</dbReference>
<evidence type="ECO:0000313" key="3">
    <source>
        <dbReference type="Proteomes" id="UP000507470"/>
    </source>
</evidence>
<evidence type="ECO:0000259" key="1">
    <source>
        <dbReference type="PROSITE" id="PS50994"/>
    </source>
</evidence>
<evidence type="ECO:0000313" key="2">
    <source>
        <dbReference type="EMBL" id="CAC5369428.1"/>
    </source>
</evidence>
<sequence length="371" mass="42320">MHDSVLSGHLGRKKTKGKLSRNYFWFEMKEDVNLWISRCNLCGANKPPAKHAKAPFGNMLVGEPLDRLATELIGPFPVTPRGMKYILTVSDYFTKWVEVFAVPDQGAITCAQVILNEVICRYGCPLALHSDQGRTYESETSKELCSLLEIRKTRTCPRNPKCNGQVERFNRSLISMVKSYINGEQTEWDRNLGCLAGAYRATPHESTSLTPNMLMLGREVRFPHNLSKENILTHQNKQGAGEYIWKVRERMQRAHAVARKHLQSNSKRRKDIYDTRVKLICYSVHDPVWCRNETRKEGISPKLQSLYLGPCLVTQKYSPLNYKIQFGLNGRKGVVNHDKLKPFTGKTVPEWILQTIKKAVKTLNAKSVTSP</sequence>
<dbReference type="FunFam" id="3.30.420.10:FF:000032">
    <property type="entry name" value="Retrovirus-related Pol polyprotein from transposon 297-like Protein"/>
    <property type="match status" value="1"/>
</dbReference>
<dbReference type="InterPro" id="IPR001584">
    <property type="entry name" value="Integrase_cat-core"/>
</dbReference>
<dbReference type="GO" id="GO:0003676">
    <property type="term" value="F:nucleic acid binding"/>
    <property type="evidence" value="ECO:0007669"/>
    <property type="project" value="InterPro"/>
</dbReference>
<gene>
    <name evidence="2" type="ORF">MCOR_8626</name>
</gene>
<accession>A0A6J8AKV0</accession>
<dbReference type="SUPFAM" id="SSF53098">
    <property type="entry name" value="Ribonuclease H-like"/>
    <property type="match status" value="1"/>
</dbReference>
<keyword evidence="3" id="KW-1185">Reference proteome</keyword>
<name>A0A6J8AKV0_MYTCO</name>
<dbReference type="InterPro" id="IPR041588">
    <property type="entry name" value="Integrase_H2C2"/>
</dbReference>
<dbReference type="InterPro" id="IPR050951">
    <property type="entry name" value="Retrovirus_Pol_polyprotein"/>
</dbReference>
<organism evidence="2 3">
    <name type="scientific">Mytilus coruscus</name>
    <name type="common">Sea mussel</name>
    <dbReference type="NCBI Taxonomy" id="42192"/>
    <lineage>
        <taxon>Eukaryota</taxon>
        <taxon>Metazoa</taxon>
        <taxon>Spiralia</taxon>
        <taxon>Lophotrochozoa</taxon>
        <taxon>Mollusca</taxon>
        <taxon>Bivalvia</taxon>
        <taxon>Autobranchia</taxon>
        <taxon>Pteriomorphia</taxon>
        <taxon>Mytilida</taxon>
        <taxon>Mytiloidea</taxon>
        <taxon>Mytilidae</taxon>
        <taxon>Mytilinae</taxon>
        <taxon>Mytilus</taxon>
    </lineage>
</organism>
<dbReference type="OrthoDB" id="6135936at2759"/>
<dbReference type="PANTHER" id="PTHR37984">
    <property type="entry name" value="PROTEIN CBG26694"/>
    <property type="match status" value="1"/>
</dbReference>
<dbReference type="EMBL" id="CACVKT020001604">
    <property type="protein sequence ID" value="CAC5369428.1"/>
    <property type="molecule type" value="Genomic_DNA"/>
</dbReference>
<dbReference type="InterPro" id="IPR036397">
    <property type="entry name" value="RNaseH_sf"/>
</dbReference>